<dbReference type="CDD" id="cd00693">
    <property type="entry name" value="secretory_peroxidase"/>
    <property type="match status" value="1"/>
</dbReference>
<comment type="similarity">
    <text evidence="4">Belongs to the peroxidase family. Ascorbate peroxidase subfamily.</text>
</comment>
<keyword evidence="16" id="KW-0873">Pyrrolidone carboxylic acid</keyword>
<keyword evidence="10" id="KW-0732">Signal</keyword>
<evidence type="ECO:0000256" key="12">
    <source>
        <dbReference type="ARBA" id="ARBA00023002"/>
    </source>
</evidence>
<feature type="disulfide bond" evidence="22">
    <location>
        <begin position="247"/>
        <end position="446"/>
    </location>
</feature>
<evidence type="ECO:0000256" key="2">
    <source>
        <dbReference type="ARBA" id="ARBA00002322"/>
    </source>
</evidence>
<evidence type="ECO:0000256" key="7">
    <source>
        <dbReference type="ARBA" id="ARBA00022559"/>
    </source>
</evidence>
<evidence type="ECO:0000256" key="21">
    <source>
        <dbReference type="PIRSR" id="PIRSR600823-4"/>
    </source>
</evidence>
<dbReference type="InterPro" id="IPR019794">
    <property type="entry name" value="Peroxidases_AS"/>
</dbReference>
<feature type="binding site" evidence="20">
    <location>
        <position position="202"/>
    </location>
    <ligand>
        <name>Ca(2+)</name>
        <dbReference type="ChEBI" id="CHEBI:29108"/>
        <label>1</label>
    </ligand>
</feature>
<evidence type="ECO:0000256" key="11">
    <source>
        <dbReference type="ARBA" id="ARBA00022837"/>
    </source>
</evidence>
<evidence type="ECO:0000256" key="10">
    <source>
        <dbReference type="ARBA" id="ARBA00022729"/>
    </source>
</evidence>
<dbReference type="AlphaFoldDB" id="A0A8J5GRJ4"/>
<evidence type="ECO:0000256" key="16">
    <source>
        <dbReference type="ARBA" id="ARBA00023283"/>
    </source>
</evidence>
<keyword evidence="24" id="KW-0472">Membrane</keyword>
<feature type="binding site" evidence="20">
    <location>
        <position position="373"/>
    </location>
    <ligand>
        <name>Ca(2+)</name>
        <dbReference type="ChEBI" id="CHEBI:29108"/>
        <label>2</label>
    </ligand>
</feature>
<feature type="disulfide bond" evidence="22">
    <location>
        <begin position="326"/>
        <end position="358"/>
    </location>
</feature>
<dbReference type="Gene3D" id="1.10.520.10">
    <property type="match status" value="1"/>
</dbReference>
<dbReference type="InterPro" id="IPR010255">
    <property type="entry name" value="Haem_peroxidase_sf"/>
</dbReference>
<feature type="binding site" evidence="20">
    <location>
        <position position="200"/>
    </location>
    <ligand>
        <name>Ca(2+)</name>
        <dbReference type="ChEBI" id="CHEBI:29108"/>
        <label>1</label>
    </ligand>
</feature>
<feature type="binding site" evidence="20">
    <location>
        <position position="198"/>
    </location>
    <ligand>
        <name>Ca(2+)</name>
        <dbReference type="ChEBI" id="CHEBI:29108"/>
        <label>1</label>
    </ligand>
</feature>
<feature type="binding site" evidence="20">
    <location>
        <position position="378"/>
    </location>
    <ligand>
        <name>Ca(2+)</name>
        <dbReference type="ChEBI" id="CHEBI:29108"/>
        <label>2</label>
    </ligand>
</feature>
<feature type="transmembrane region" description="Helical" evidence="24">
    <location>
        <begin position="109"/>
        <end position="141"/>
    </location>
</feature>
<keyword evidence="13 20" id="KW-0408">Iron</keyword>
<evidence type="ECO:0000313" key="27">
    <source>
        <dbReference type="Proteomes" id="UP000734854"/>
    </source>
</evidence>
<dbReference type="Pfam" id="PF00141">
    <property type="entry name" value="peroxidase"/>
    <property type="match status" value="1"/>
</dbReference>
<keyword evidence="9 20" id="KW-0479">Metal-binding</keyword>
<dbReference type="Proteomes" id="UP000734854">
    <property type="component" value="Unassembled WGS sequence"/>
</dbReference>
<dbReference type="PRINTS" id="PR00461">
    <property type="entry name" value="PLPEROXIDASE"/>
</dbReference>
<evidence type="ECO:0000256" key="18">
    <source>
        <dbReference type="PIRSR" id="PIRSR600823-1"/>
    </source>
</evidence>
<dbReference type="EC" id="1.11.1.7" evidence="5"/>
<evidence type="ECO:0000256" key="23">
    <source>
        <dbReference type="SAM" id="MobiDB-lite"/>
    </source>
</evidence>
<dbReference type="PROSITE" id="PS50873">
    <property type="entry name" value="PEROXIDASE_4"/>
    <property type="match status" value="1"/>
</dbReference>
<dbReference type="FunFam" id="1.10.420.10:FF:000001">
    <property type="entry name" value="Peroxidase"/>
    <property type="match status" value="1"/>
</dbReference>
<feature type="binding site" evidence="20">
    <location>
        <position position="193"/>
    </location>
    <ligand>
        <name>Ca(2+)</name>
        <dbReference type="ChEBI" id="CHEBI:29108"/>
        <label>1</label>
    </ligand>
</feature>
<evidence type="ECO:0000256" key="5">
    <source>
        <dbReference type="ARBA" id="ARBA00012313"/>
    </source>
</evidence>
<reference evidence="26 27" key="1">
    <citation type="submission" date="2020-08" db="EMBL/GenBank/DDBJ databases">
        <title>Plant Genome Project.</title>
        <authorList>
            <person name="Zhang R.-G."/>
        </authorList>
    </citation>
    <scope>NUCLEOTIDE SEQUENCE [LARGE SCALE GENOMIC DNA]</scope>
    <source>
        <tissue evidence="26">Rhizome</tissue>
    </source>
</reference>
<evidence type="ECO:0000256" key="17">
    <source>
        <dbReference type="ARBA" id="ARBA00023324"/>
    </source>
</evidence>
<feature type="disulfide bond" evidence="22">
    <location>
        <begin position="194"/>
        <end position="199"/>
    </location>
</feature>
<keyword evidence="12" id="KW-0560">Oxidoreductase</keyword>
<evidence type="ECO:0000256" key="20">
    <source>
        <dbReference type="PIRSR" id="PIRSR600823-3"/>
    </source>
</evidence>
<evidence type="ECO:0000256" key="22">
    <source>
        <dbReference type="PIRSR" id="PIRSR600823-5"/>
    </source>
</evidence>
<dbReference type="PANTHER" id="PTHR31388:SF2">
    <property type="entry name" value="PEROXIDASE 17"/>
    <property type="match status" value="1"/>
</dbReference>
<dbReference type="GO" id="GO:0046872">
    <property type="term" value="F:metal ion binding"/>
    <property type="evidence" value="ECO:0007669"/>
    <property type="project" value="UniProtKB-KW"/>
</dbReference>
<keyword evidence="15" id="KW-0325">Glycoprotein</keyword>
<dbReference type="GO" id="GO:0042744">
    <property type="term" value="P:hydrogen peroxide catabolic process"/>
    <property type="evidence" value="ECO:0007669"/>
    <property type="project" value="UniProtKB-KW"/>
</dbReference>
<comment type="function">
    <text evidence="2">Removal of H(2)O(2), oxidation of toxic reductants, biosynthesis and degradation of lignin, suberization, auxin catabolism, response to environmental stresses such as wounding, pathogen attack and oxidative stress. These functions might be dependent on each isozyme/isoform in each plant tissue.</text>
</comment>
<dbReference type="PROSITE" id="PS00436">
    <property type="entry name" value="PEROXIDASE_2"/>
    <property type="match status" value="1"/>
</dbReference>
<keyword evidence="17" id="KW-0376">Hydrogen peroxide</keyword>
<evidence type="ECO:0000256" key="1">
    <source>
        <dbReference type="ARBA" id="ARBA00000189"/>
    </source>
</evidence>
<evidence type="ECO:0000256" key="15">
    <source>
        <dbReference type="ARBA" id="ARBA00023180"/>
    </source>
</evidence>
<comment type="subcellular location">
    <subcellularLocation>
        <location evidence="3">Secreted</location>
    </subcellularLocation>
</comment>
<keyword evidence="24" id="KW-0812">Transmembrane</keyword>
<accession>A0A8J5GRJ4</accession>
<evidence type="ECO:0000256" key="14">
    <source>
        <dbReference type="ARBA" id="ARBA00023157"/>
    </source>
</evidence>
<evidence type="ECO:0000256" key="6">
    <source>
        <dbReference type="ARBA" id="ARBA00022525"/>
    </source>
</evidence>
<feature type="active site" description="Proton acceptor" evidence="18">
    <location>
        <position position="192"/>
    </location>
</feature>
<evidence type="ECO:0000259" key="25">
    <source>
        <dbReference type="PROSITE" id="PS50873"/>
    </source>
</evidence>
<dbReference type="Gene3D" id="1.10.420.10">
    <property type="entry name" value="Peroxidase, domain 2"/>
    <property type="match status" value="1"/>
</dbReference>
<evidence type="ECO:0000256" key="8">
    <source>
        <dbReference type="ARBA" id="ARBA00022617"/>
    </source>
</evidence>
<name>A0A8J5GRJ4_ZINOF</name>
<feature type="binding site" evidence="19">
    <location>
        <position position="289"/>
    </location>
    <ligand>
        <name>substrate</name>
    </ligand>
</feature>
<comment type="catalytic activity">
    <reaction evidence="1">
        <text>2 a phenolic donor + H2O2 = 2 a phenolic radical donor + 2 H2O</text>
        <dbReference type="Rhea" id="RHEA:56136"/>
        <dbReference type="ChEBI" id="CHEBI:15377"/>
        <dbReference type="ChEBI" id="CHEBI:16240"/>
        <dbReference type="ChEBI" id="CHEBI:139520"/>
        <dbReference type="ChEBI" id="CHEBI:139521"/>
        <dbReference type="EC" id="1.11.1.7"/>
    </reaction>
</comment>
<feature type="binding site" description="axial binding residue" evidence="20">
    <location>
        <position position="319"/>
    </location>
    <ligand>
        <name>heme b</name>
        <dbReference type="ChEBI" id="CHEBI:60344"/>
    </ligand>
    <ligandPart>
        <name>Fe</name>
        <dbReference type="ChEBI" id="CHEBI:18248"/>
    </ligandPart>
</feature>
<keyword evidence="11 20" id="KW-0106">Calcium</keyword>
<comment type="caution">
    <text evidence="26">The sequence shown here is derived from an EMBL/GenBank/DDBJ whole genome shotgun (WGS) entry which is preliminary data.</text>
</comment>
<comment type="cofactor">
    <cofactor evidence="20">
        <name>Ca(2+)</name>
        <dbReference type="ChEBI" id="CHEBI:29108"/>
    </cofactor>
    <text evidence="20">Binds 2 calcium ions per subunit.</text>
</comment>
<feature type="binding site" evidence="20">
    <location>
        <position position="214"/>
    </location>
    <ligand>
        <name>Ca(2+)</name>
        <dbReference type="ChEBI" id="CHEBI:29108"/>
        <label>1</label>
    </ligand>
</feature>
<feature type="binding site" evidence="20">
    <location>
        <position position="196"/>
    </location>
    <ligand>
        <name>Ca(2+)</name>
        <dbReference type="ChEBI" id="CHEBI:29108"/>
        <label>1</label>
    </ligand>
</feature>
<keyword evidence="27" id="KW-1185">Reference proteome</keyword>
<evidence type="ECO:0000313" key="26">
    <source>
        <dbReference type="EMBL" id="KAG6511357.1"/>
    </source>
</evidence>
<dbReference type="PRINTS" id="PR00458">
    <property type="entry name" value="PEROXIDASE"/>
</dbReference>
<keyword evidence="7" id="KW-0575">Peroxidase</keyword>
<dbReference type="GO" id="GO:0140825">
    <property type="term" value="F:lactoperoxidase activity"/>
    <property type="evidence" value="ECO:0007669"/>
    <property type="project" value="UniProtKB-EC"/>
</dbReference>
<feature type="site" description="Transition state stabilizer" evidence="21">
    <location>
        <position position="188"/>
    </location>
</feature>
<dbReference type="FunFam" id="1.10.520.10:FF:000006">
    <property type="entry name" value="Peroxidase"/>
    <property type="match status" value="1"/>
</dbReference>
<keyword evidence="24" id="KW-1133">Transmembrane helix</keyword>
<keyword evidence="8" id="KW-0349">Heme</keyword>
<evidence type="ECO:0000256" key="19">
    <source>
        <dbReference type="PIRSR" id="PIRSR600823-2"/>
    </source>
</evidence>
<evidence type="ECO:0000256" key="13">
    <source>
        <dbReference type="ARBA" id="ARBA00023004"/>
    </source>
</evidence>
<dbReference type="SUPFAM" id="SSF48113">
    <property type="entry name" value="Heme-dependent peroxidases"/>
    <property type="match status" value="1"/>
</dbReference>
<sequence>MPSRGLDLPSGGPPQIAWESLDPVLLHAITWFASVGPHKWHGKLWTPSLPLPTPLLDFHSRPLSGLQNVPSATSGTNKQTDKQQAPTKTTYISSTNGMGVIKIIDFFPLFFFSVPFTCSVLCAMSAVYAASLLLFLTAFFLRPRISLSATNLRAGYYSETCPSAERLVREAIRAAMSREPRSGASVMRLQFHDCFVNGCDGSVLLDDTPTMVGEKLALSNINSLRSFEVIDEAKAAVEKECPGVVSCADIVVIAARDAVALSGGPEWEVRLGREDSLIASQEASDEIMPSPRANATALISLFARFNLTVVDLVALSGSHSIGEGRCFSIVFRLYNQSGTGRPDPAMDPDYREKLDALCPLGGDGNVTGGLDATPTVFDNQYFKDLVQLRGFLNADQTLFSGGETATKEVVERFSRDQGAFFAAFVEGMINMGELQTQQRGEIRRNCRVVNDRRPTAVFSEF</sequence>
<evidence type="ECO:0000256" key="9">
    <source>
        <dbReference type="ARBA" id="ARBA00022723"/>
    </source>
</evidence>
<evidence type="ECO:0000256" key="24">
    <source>
        <dbReference type="SAM" id="Phobius"/>
    </source>
</evidence>
<evidence type="ECO:0000256" key="4">
    <source>
        <dbReference type="ARBA" id="ARBA00006873"/>
    </source>
</evidence>
<dbReference type="PANTHER" id="PTHR31388">
    <property type="entry name" value="PEROXIDASE 72-RELATED"/>
    <property type="match status" value="1"/>
</dbReference>
<protein>
    <recommendedName>
        <fullName evidence="5">peroxidase</fullName>
        <ecNumber evidence="5">1.11.1.7</ecNumber>
    </recommendedName>
</protein>
<gene>
    <name evidence="26" type="ORF">ZIOFF_029420</name>
</gene>
<dbReference type="GO" id="GO:0006979">
    <property type="term" value="P:response to oxidative stress"/>
    <property type="evidence" value="ECO:0007669"/>
    <property type="project" value="InterPro"/>
</dbReference>
<dbReference type="InterPro" id="IPR019793">
    <property type="entry name" value="Peroxidases_heam-ligand_BS"/>
</dbReference>
<keyword evidence="14 22" id="KW-1015">Disulfide bond</keyword>
<proteinExistence type="inferred from homology"/>
<dbReference type="InterPro" id="IPR002016">
    <property type="entry name" value="Haem_peroxidase"/>
</dbReference>
<keyword evidence="6" id="KW-0964">Secreted</keyword>
<feature type="region of interest" description="Disordered" evidence="23">
    <location>
        <begin position="68"/>
        <end position="88"/>
    </location>
</feature>
<dbReference type="GO" id="GO:0005576">
    <property type="term" value="C:extracellular region"/>
    <property type="evidence" value="ECO:0007669"/>
    <property type="project" value="UniProtKB-SubCell"/>
</dbReference>
<feature type="disulfide bond" evidence="22">
    <location>
        <begin position="161"/>
        <end position="241"/>
    </location>
</feature>
<organism evidence="26 27">
    <name type="scientific">Zingiber officinale</name>
    <name type="common">Ginger</name>
    <name type="synonym">Amomum zingiber</name>
    <dbReference type="NCBI Taxonomy" id="94328"/>
    <lineage>
        <taxon>Eukaryota</taxon>
        <taxon>Viridiplantae</taxon>
        <taxon>Streptophyta</taxon>
        <taxon>Embryophyta</taxon>
        <taxon>Tracheophyta</taxon>
        <taxon>Spermatophyta</taxon>
        <taxon>Magnoliopsida</taxon>
        <taxon>Liliopsida</taxon>
        <taxon>Zingiberales</taxon>
        <taxon>Zingiberaceae</taxon>
        <taxon>Zingiber</taxon>
    </lineage>
</organism>
<evidence type="ECO:0000256" key="3">
    <source>
        <dbReference type="ARBA" id="ARBA00004613"/>
    </source>
</evidence>
<feature type="domain" description="Plant heme peroxidase family profile" evidence="25">
    <location>
        <begin position="151"/>
        <end position="450"/>
    </location>
</feature>
<dbReference type="PROSITE" id="PS00435">
    <property type="entry name" value="PEROXIDASE_1"/>
    <property type="match status" value="1"/>
</dbReference>
<comment type="cofactor">
    <cofactor evidence="20">
        <name>heme b</name>
        <dbReference type="ChEBI" id="CHEBI:60344"/>
    </cofactor>
    <text evidence="20">Binds 1 heme b (iron(II)-protoporphyrin IX) group per subunit.</text>
</comment>
<dbReference type="InterPro" id="IPR033905">
    <property type="entry name" value="Secretory_peroxidase"/>
</dbReference>
<feature type="binding site" evidence="20">
    <location>
        <position position="371"/>
    </location>
    <ligand>
        <name>Ca(2+)</name>
        <dbReference type="ChEBI" id="CHEBI:29108"/>
        <label>2</label>
    </ligand>
</feature>
<dbReference type="InterPro" id="IPR000823">
    <property type="entry name" value="Peroxidase_pln"/>
</dbReference>
<dbReference type="EMBL" id="JACMSC010000008">
    <property type="protein sequence ID" value="KAG6511357.1"/>
    <property type="molecule type" value="Genomic_DNA"/>
</dbReference>
<dbReference type="GO" id="GO:0020037">
    <property type="term" value="F:heme binding"/>
    <property type="evidence" value="ECO:0007669"/>
    <property type="project" value="InterPro"/>
</dbReference>